<gene>
    <name evidence="1" type="ORF">HPB47_026438</name>
</gene>
<sequence>MPTMRNTCEHDTSEDDDREGDVPKTSEDGSNCAINDGLNYGLKSDPLTLGSATCVTEKERFFVLPNAVLPRRRFDFTRTPSLKDKEANMTLPSDGAALGTSTCFISFLLFYSNFVFRFLPTFPVGIGLRLGLGFAGLFLFLSELFLVLYF</sequence>
<evidence type="ECO:0000313" key="2">
    <source>
        <dbReference type="Proteomes" id="UP000805193"/>
    </source>
</evidence>
<keyword evidence="2" id="KW-1185">Reference proteome</keyword>
<dbReference type="EMBL" id="JABSTQ010009716">
    <property type="protein sequence ID" value="KAG0426463.1"/>
    <property type="molecule type" value="Genomic_DNA"/>
</dbReference>
<organism evidence="1 2">
    <name type="scientific">Ixodes persulcatus</name>
    <name type="common">Taiga tick</name>
    <dbReference type="NCBI Taxonomy" id="34615"/>
    <lineage>
        <taxon>Eukaryota</taxon>
        <taxon>Metazoa</taxon>
        <taxon>Ecdysozoa</taxon>
        <taxon>Arthropoda</taxon>
        <taxon>Chelicerata</taxon>
        <taxon>Arachnida</taxon>
        <taxon>Acari</taxon>
        <taxon>Parasitiformes</taxon>
        <taxon>Ixodida</taxon>
        <taxon>Ixodoidea</taxon>
        <taxon>Ixodidae</taxon>
        <taxon>Ixodinae</taxon>
        <taxon>Ixodes</taxon>
    </lineage>
</organism>
<evidence type="ECO:0000313" key="1">
    <source>
        <dbReference type="EMBL" id="KAG0426463.1"/>
    </source>
</evidence>
<protein>
    <submittedName>
        <fullName evidence="1">Uncharacterized protein</fullName>
    </submittedName>
</protein>
<name>A0AC60PYZ7_IXOPE</name>
<accession>A0AC60PYZ7</accession>
<comment type="caution">
    <text evidence="1">The sequence shown here is derived from an EMBL/GenBank/DDBJ whole genome shotgun (WGS) entry which is preliminary data.</text>
</comment>
<proteinExistence type="predicted"/>
<dbReference type="Proteomes" id="UP000805193">
    <property type="component" value="Unassembled WGS sequence"/>
</dbReference>
<reference evidence="1 2" key="1">
    <citation type="journal article" date="2020" name="Cell">
        <title>Large-Scale Comparative Analyses of Tick Genomes Elucidate Their Genetic Diversity and Vector Capacities.</title>
        <authorList>
            <consortium name="Tick Genome and Microbiome Consortium (TIGMIC)"/>
            <person name="Jia N."/>
            <person name="Wang J."/>
            <person name="Shi W."/>
            <person name="Du L."/>
            <person name="Sun Y."/>
            <person name="Zhan W."/>
            <person name="Jiang J.F."/>
            <person name="Wang Q."/>
            <person name="Zhang B."/>
            <person name="Ji P."/>
            <person name="Bell-Sakyi L."/>
            <person name="Cui X.M."/>
            <person name="Yuan T.T."/>
            <person name="Jiang B.G."/>
            <person name="Yang W.F."/>
            <person name="Lam T.T."/>
            <person name="Chang Q.C."/>
            <person name="Ding S.J."/>
            <person name="Wang X.J."/>
            <person name="Zhu J.G."/>
            <person name="Ruan X.D."/>
            <person name="Zhao L."/>
            <person name="Wei J.T."/>
            <person name="Ye R.Z."/>
            <person name="Que T.C."/>
            <person name="Du C.H."/>
            <person name="Zhou Y.H."/>
            <person name="Cheng J.X."/>
            <person name="Dai P.F."/>
            <person name="Guo W.B."/>
            <person name="Han X.H."/>
            <person name="Huang E.J."/>
            <person name="Li L.F."/>
            <person name="Wei W."/>
            <person name="Gao Y.C."/>
            <person name="Liu J.Z."/>
            <person name="Shao H.Z."/>
            <person name="Wang X."/>
            <person name="Wang C.C."/>
            <person name="Yang T.C."/>
            <person name="Huo Q.B."/>
            <person name="Li W."/>
            <person name="Chen H.Y."/>
            <person name="Chen S.E."/>
            <person name="Zhou L.G."/>
            <person name="Ni X.B."/>
            <person name="Tian J.H."/>
            <person name="Sheng Y."/>
            <person name="Liu T."/>
            <person name="Pan Y.S."/>
            <person name="Xia L.Y."/>
            <person name="Li J."/>
            <person name="Zhao F."/>
            <person name="Cao W.C."/>
        </authorList>
    </citation>
    <scope>NUCLEOTIDE SEQUENCE [LARGE SCALE GENOMIC DNA]</scope>
    <source>
        <strain evidence="1">Iper-2018</strain>
    </source>
</reference>